<accession>A0ABU1VRW0</accession>
<dbReference type="Pfam" id="PF00512">
    <property type="entry name" value="HisKA"/>
    <property type="match status" value="1"/>
</dbReference>
<dbReference type="SMART" id="SM00448">
    <property type="entry name" value="REC"/>
    <property type="match status" value="1"/>
</dbReference>
<evidence type="ECO:0000313" key="11">
    <source>
        <dbReference type="EMBL" id="MDR7100219.1"/>
    </source>
</evidence>
<evidence type="ECO:0000313" key="12">
    <source>
        <dbReference type="Proteomes" id="UP001267878"/>
    </source>
</evidence>
<dbReference type="EC" id="2.7.13.3" evidence="2"/>
<evidence type="ECO:0000256" key="5">
    <source>
        <dbReference type="ARBA" id="ARBA00022777"/>
    </source>
</evidence>
<dbReference type="Gene3D" id="3.30.565.10">
    <property type="entry name" value="Histidine kinase-like ATPase, C-terminal domain"/>
    <property type="match status" value="1"/>
</dbReference>
<feature type="domain" description="PAS" evidence="9">
    <location>
        <begin position="13"/>
        <end position="68"/>
    </location>
</feature>
<dbReference type="NCBIfam" id="TIGR00229">
    <property type="entry name" value="sensory_box"/>
    <property type="match status" value="2"/>
</dbReference>
<evidence type="ECO:0000256" key="2">
    <source>
        <dbReference type="ARBA" id="ARBA00012438"/>
    </source>
</evidence>
<dbReference type="PANTHER" id="PTHR43047">
    <property type="entry name" value="TWO-COMPONENT HISTIDINE PROTEIN KINASE"/>
    <property type="match status" value="1"/>
</dbReference>
<evidence type="ECO:0000259" key="9">
    <source>
        <dbReference type="PROSITE" id="PS50112"/>
    </source>
</evidence>
<dbReference type="PROSITE" id="PS50112">
    <property type="entry name" value="PAS"/>
    <property type="match status" value="2"/>
</dbReference>
<dbReference type="SMART" id="SM00091">
    <property type="entry name" value="PAS"/>
    <property type="match status" value="2"/>
</dbReference>
<dbReference type="Pfam" id="PF02518">
    <property type="entry name" value="HATPase_c"/>
    <property type="match status" value="1"/>
</dbReference>
<keyword evidence="3 6" id="KW-0597">Phosphoprotein</keyword>
<evidence type="ECO:0000256" key="3">
    <source>
        <dbReference type="ARBA" id="ARBA00022553"/>
    </source>
</evidence>
<dbReference type="PRINTS" id="PR00344">
    <property type="entry name" value="BCTRLSENSOR"/>
</dbReference>
<evidence type="ECO:0000259" key="8">
    <source>
        <dbReference type="PROSITE" id="PS50110"/>
    </source>
</evidence>
<dbReference type="PANTHER" id="PTHR43047:SF72">
    <property type="entry name" value="OSMOSENSING HISTIDINE PROTEIN KINASE SLN1"/>
    <property type="match status" value="1"/>
</dbReference>
<proteinExistence type="predicted"/>
<evidence type="ECO:0000259" key="7">
    <source>
        <dbReference type="PROSITE" id="PS50109"/>
    </source>
</evidence>
<evidence type="ECO:0000259" key="10">
    <source>
        <dbReference type="PROSITE" id="PS50113"/>
    </source>
</evidence>
<dbReference type="InterPro" id="IPR036890">
    <property type="entry name" value="HATPase_C_sf"/>
</dbReference>
<keyword evidence="5" id="KW-0418">Kinase</keyword>
<comment type="catalytic activity">
    <reaction evidence="1">
        <text>ATP + protein L-histidine = ADP + protein N-phospho-L-histidine.</text>
        <dbReference type="EC" id="2.7.13.3"/>
    </reaction>
</comment>
<dbReference type="PROSITE" id="PS50110">
    <property type="entry name" value="RESPONSE_REGULATORY"/>
    <property type="match status" value="1"/>
</dbReference>
<dbReference type="InterPro" id="IPR036097">
    <property type="entry name" value="HisK_dim/P_sf"/>
</dbReference>
<feature type="domain" description="PAC" evidence="10">
    <location>
        <begin position="88"/>
        <end position="140"/>
    </location>
</feature>
<dbReference type="SMART" id="SM00086">
    <property type="entry name" value="PAC"/>
    <property type="match status" value="2"/>
</dbReference>
<dbReference type="SUPFAM" id="SSF52172">
    <property type="entry name" value="CheY-like"/>
    <property type="match status" value="1"/>
</dbReference>
<protein>
    <recommendedName>
        <fullName evidence="2">histidine kinase</fullName>
        <ecNumber evidence="2">2.7.13.3</ecNumber>
    </recommendedName>
</protein>
<dbReference type="InterPro" id="IPR003594">
    <property type="entry name" value="HATPase_dom"/>
</dbReference>
<dbReference type="InterPro" id="IPR001789">
    <property type="entry name" value="Sig_transdc_resp-reg_receiver"/>
</dbReference>
<dbReference type="SUPFAM" id="SSF55874">
    <property type="entry name" value="ATPase domain of HSP90 chaperone/DNA topoisomerase II/histidine kinase"/>
    <property type="match status" value="1"/>
</dbReference>
<feature type="domain" description="Histidine kinase" evidence="7">
    <location>
        <begin position="278"/>
        <end position="497"/>
    </location>
</feature>
<gene>
    <name evidence="11" type="ORF">J2X04_002600</name>
</gene>
<evidence type="ECO:0000256" key="1">
    <source>
        <dbReference type="ARBA" id="ARBA00000085"/>
    </source>
</evidence>
<dbReference type="PROSITE" id="PS50109">
    <property type="entry name" value="HIS_KIN"/>
    <property type="match status" value="1"/>
</dbReference>
<dbReference type="RefSeq" id="WP_310054867.1">
    <property type="nucleotide sequence ID" value="NZ_JAVDVW010000002.1"/>
</dbReference>
<dbReference type="InterPro" id="IPR004358">
    <property type="entry name" value="Sig_transdc_His_kin-like_C"/>
</dbReference>
<feature type="domain" description="PAC" evidence="10">
    <location>
        <begin position="216"/>
        <end position="268"/>
    </location>
</feature>
<dbReference type="SUPFAM" id="SSF47384">
    <property type="entry name" value="Homodimeric domain of signal transducing histidine kinase"/>
    <property type="match status" value="1"/>
</dbReference>
<dbReference type="CDD" id="cd00075">
    <property type="entry name" value="HATPase"/>
    <property type="match status" value="1"/>
</dbReference>
<sequence length="635" mass="69992">MTSVDTTWGAGISDATYRLLVESMPEYAILLLDADGHIRSWNKGAQRIKGYRAEEVIGRHFSMFYPRETVEQGWPEYELGVARATGRFEDEGWRVRKDGSRFWANVILTRIDNPDGSLRGFAKVTRDLSERREQEERLRRSEERFRLLVDGVRDYAIFMLDTTGRISSWNPGAQEIKGYTADEIIGRHFSTFYTEEALARGWPARELEIALAEGRVEDEGWRVRKDGTRFWASVVITALHDSEGRHVGFAKITRDLTAHRRVRALEDEGHRLTTFLAMLGHELRNPLAPITNAVALMRAEPIASESLRYCRDVIGRQVAQMTRLVDDLLDVSRITSGKVRINPQVLDLRPVLAEAVETVETEARQRAHALQVEVTEAPAWVVGDRARLVQVLSNLLNNAVKFTPPGGNIHARLRIVGDHVEVVVRDNGPGIAPEKLVDIFNPFVQGEQDEGHSQGGLGLGLSLVQQLVGLHGGEVSASSSGQPGEGAEFLIRLPATIAPATATAAEPPAAPAAPRRVLVVDDNRDAGDTLQAMLQFAGYDSQTVYDGASALQAVRDSRFDAVILDIGLPDVSGLEVARRLRASPSPPPPLIALTGYGQDIDLAATREAGFHAHLTKPLMADKIMLVLSQLFDDAA</sequence>
<dbReference type="InterPro" id="IPR001610">
    <property type="entry name" value="PAC"/>
</dbReference>
<dbReference type="InterPro" id="IPR000014">
    <property type="entry name" value="PAS"/>
</dbReference>
<dbReference type="InterPro" id="IPR035965">
    <property type="entry name" value="PAS-like_dom_sf"/>
</dbReference>
<evidence type="ECO:0000256" key="4">
    <source>
        <dbReference type="ARBA" id="ARBA00022679"/>
    </source>
</evidence>
<organism evidence="11 12">
    <name type="scientific">Agrilutibacter niabensis</name>
    <dbReference type="NCBI Taxonomy" id="380628"/>
    <lineage>
        <taxon>Bacteria</taxon>
        <taxon>Pseudomonadati</taxon>
        <taxon>Pseudomonadota</taxon>
        <taxon>Gammaproteobacteria</taxon>
        <taxon>Lysobacterales</taxon>
        <taxon>Lysobacteraceae</taxon>
        <taxon>Agrilutibacter</taxon>
    </lineage>
</organism>
<dbReference type="CDD" id="cd00082">
    <property type="entry name" value="HisKA"/>
    <property type="match status" value="1"/>
</dbReference>
<name>A0ABU1VRW0_9GAMM</name>
<dbReference type="SMART" id="SM00387">
    <property type="entry name" value="HATPase_c"/>
    <property type="match status" value="1"/>
</dbReference>
<dbReference type="InterPro" id="IPR005467">
    <property type="entry name" value="His_kinase_dom"/>
</dbReference>
<reference evidence="11 12" key="1">
    <citation type="submission" date="2023-07" db="EMBL/GenBank/DDBJ databases">
        <title>Sorghum-associated microbial communities from plants grown in Nebraska, USA.</title>
        <authorList>
            <person name="Schachtman D."/>
        </authorList>
    </citation>
    <scope>NUCLEOTIDE SEQUENCE [LARGE SCALE GENOMIC DNA]</scope>
    <source>
        <strain evidence="11 12">BE187</strain>
    </source>
</reference>
<dbReference type="Pfam" id="PF13426">
    <property type="entry name" value="PAS_9"/>
    <property type="match status" value="2"/>
</dbReference>
<keyword evidence="4" id="KW-0808">Transferase</keyword>
<dbReference type="Gene3D" id="1.10.287.130">
    <property type="match status" value="1"/>
</dbReference>
<dbReference type="Pfam" id="PF00072">
    <property type="entry name" value="Response_reg"/>
    <property type="match status" value="1"/>
</dbReference>
<dbReference type="PROSITE" id="PS50113">
    <property type="entry name" value="PAC"/>
    <property type="match status" value="2"/>
</dbReference>
<dbReference type="InterPro" id="IPR003661">
    <property type="entry name" value="HisK_dim/P_dom"/>
</dbReference>
<dbReference type="Gene3D" id="3.40.50.2300">
    <property type="match status" value="1"/>
</dbReference>
<dbReference type="Proteomes" id="UP001267878">
    <property type="component" value="Unassembled WGS sequence"/>
</dbReference>
<evidence type="ECO:0000256" key="6">
    <source>
        <dbReference type="PROSITE-ProRule" id="PRU00169"/>
    </source>
</evidence>
<keyword evidence="12" id="KW-1185">Reference proteome</keyword>
<feature type="domain" description="PAS" evidence="9">
    <location>
        <begin position="141"/>
        <end position="196"/>
    </location>
</feature>
<dbReference type="SMART" id="SM00388">
    <property type="entry name" value="HisKA"/>
    <property type="match status" value="1"/>
</dbReference>
<dbReference type="InterPro" id="IPR011006">
    <property type="entry name" value="CheY-like_superfamily"/>
</dbReference>
<feature type="domain" description="Response regulatory" evidence="8">
    <location>
        <begin position="516"/>
        <end position="631"/>
    </location>
</feature>
<feature type="modified residue" description="4-aspartylphosphate" evidence="6">
    <location>
        <position position="565"/>
    </location>
</feature>
<dbReference type="SUPFAM" id="SSF55785">
    <property type="entry name" value="PYP-like sensor domain (PAS domain)"/>
    <property type="match status" value="2"/>
</dbReference>
<dbReference type="CDD" id="cd00130">
    <property type="entry name" value="PAS"/>
    <property type="match status" value="2"/>
</dbReference>
<dbReference type="EMBL" id="JAVDVW010000002">
    <property type="protein sequence ID" value="MDR7100219.1"/>
    <property type="molecule type" value="Genomic_DNA"/>
</dbReference>
<comment type="caution">
    <text evidence="11">The sequence shown here is derived from an EMBL/GenBank/DDBJ whole genome shotgun (WGS) entry which is preliminary data.</text>
</comment>
<dbReference type="InterPro" id="IPR000700">
    <property type="entry name" value="PAS-assoc_C"/>
</dbReference>
<dbReference type="Gene3D" id="3.30.450.20">
    <property type="entry name" value="PAS domain"/>
    <property type="match status" value="2"/>
</dbReference>